<name>A0A8C3FX38_CHRPI</name>
<evidence type="ECO:0000313" key="1">
    <source>
        <dbReference type="Ensembl" id="ENSCPBP00000015162.1"/>
    </source>
</evidence>
<dbReference type="OMA" id="FIDMTDH"/>
<accession>A0A8C3FX38</accession>
<reference evidence="1" key="1">
    <citation type="journal article" date="2015" name="Genome Biol. Evol.">
        <title>Physical Mapping and Refinement of the Painted Turtle Genome (Chrysemys picta) Inform Amniote Genome Evolution and Challenge Turtle-Bird Chromosomal Conservation.</title>
        <authorList>
            <person name="Badenhorst D."/>
            <person name="Hillier L.W."/>
            <person name="Literman R."/>
            <person name="Montiel E.E."/>
            <person name="Radhakrishnan S."/>
            <person name="Shen Y."/>
            <person name="Minx P."/>
            <person name="Janes D.E."/>
            <person name="Warren W.C."/>
            <person name="Edwards S.V."/>
            <person name="Valenzuela N."/>
        </authorList>
    </citation>
    <scope>NUCLEOTIDE SEQUENCE [LARGE SCALE GENOMIC DNA]</scope>
</reference>
<reference evidence="1" key="3">
    <citation type="submission" date="2025-09" db="UniProtKB">
        <authorList>
            <consortium name="Ensembl"/>
        </authorList>
    </citation>
    <scope>IDENTIFICATION</scope>
</reference>
<sequence length="105" mass="12860">MTLLLPLRRHFVPNETFYRLALDIVIMNRVCRIFRKGLMGFRGFQFIDMTDHFPLRAIQITKKKPEWRTEKEIKLLRSWLQFVESYQKYSLNLQLLLAKVIRFER</sequence>
<dbReference type="GO" id="GO:0030552">
    <property type="term" value="F:cAMP binding"/>
    <property type="evidence" value="ECO:0007669"/>
    <property type="project" value="TreeGrafter"/>
</dbReference>
<dbReference type="GO" id="GO:0007283">
    <property type="term" value="P:spermatogenesis"/>
    <property type="evidence" value="ECO:0007669"/>
    <property type="project" value="TreeGrafter"/>
</dbReference>
<keyword evidence="2" id="KW-1185">Reference proteome</keyword>
<dbReference type="PANTHER" id="PTHR23011">
    <property type="entry name" value="CYCLIC NUCLEOTIDE-BINDING DOMAIN CONTAINING PROTEIN"/>
    <property type="match status" value="1"/>
</dbReference>
<dbReference type="GeneTree" id="ENSGT00950000185065"/>
<evidence type="ECO:0000313" key="2">
    <source>
        <dbReference type="Proteomes" id="UP000694380"/>
    </source>
</evidence>
<dbReference type="Proteomes" id="UP000694380">
    <property type="component" value="Chromosome 11"/>
</dbReference>
<dbReference type="PANTHER" id="PTHR23011:SF43">
    <property type="entry name" value="CYCLIC NUCLEOTIDE-BINDING DOMAIN-CONTAINING PROTEIN 2"/>
    <property type="match status" value="1"/>
</dbReference>
<dbReference type="AlphaFoldDB" id="A0A8C3FX38"/>
<proteinExistence type="predicted"/>
<organism evidence="1 2">
    <name type="scientific">Chrysemys picta bellii</name>
    <name type="common">Western painted turtle</name>
    <name type="synonym">Emys bellii</name>
    <dbReference type="NCBI Taxonomy" id="8478"/>
    <lineage>
        <taxon>Eukaryota</taxon>
        <taxon>Metazoa</taxon>
        <taxon>Chordata</taxon>
        <taxon>Craniata</taxon>
        <taxon>Vertebrata</taxon>
        <taxon>Euteleostomi</taxon>
        <taxon>Archelosauria</taxon>
        <taxon>Testudinata</taxon>
        <taxon>Testudines</taxon>
        <taxon>Cryptodira</taxon>
        <taxon>Durocryptodira</taxon>
        <taxon>Testudinoidea</taxon>
        <taxon>Emydidae</taxon>
        <taxon>Chrysemys</taxon>
    </lineage>
</organism>
<reference evidence="1" key="2">
    <citation type="submission" date="2025-08" db="UniProtKB">
        <authorList>
            <consortium name="Ensembl"/>
        </authorList>
    </citation>
    <scope>IDENTIFICATION</scope>
</reference>
<protein>
    <submittedName>
        <fullName evidence="1">Uncharacterized protein</fullName>
    </submittedName>
</protein>
<dbReference type="Ensembl" id="ENSCPBT00000017969.1">
    <property type="protein sequence ID" value="ENSCPBP00000015162.1"/>
    <property type="gene ID" value="ENSCPBG00000011238.1"/>
</dbReference>